<dbReference type="CDD" id="cd00761">
    <property type="entry name" value="Glyco_tranf_GTA_type"/>
    <property type="match status" value="1"/>
</dbReference>
<organism evidence="2 3">
    <name type="scientific">Streptomyces evansiae</name>
    <dbReference type="NCBI Taxonomy" id="3075535"/>
    <lineage>
        <taxon>Bacteria</taxon>
        <taxon>Bacillati</taxon>
        <taxon>Actinomycetota</taxon>
        <taxon>Actinomycetes</taxon>
        <taxon>Kitasatosporales</taxon>
        <taxon>Streptomycetaceae</taxon>
        <taxon>Streptomyces</taxon>
    </lineage>
</organism>
<dbReference type="SUPFAM" id="SSF53448">
    <property type="entry name" value="Nucleotide-diphospho-sugar transferases"/>
    <property type="match status" value="1"/>
</dbReference>
<dbReference type="InterPro" id="IPR001173">
    <property type="entry name" value="Glyco_trans_2-like"/>
</dbReference>
<dbReference type="GO" id="GO:0016757">
    <property type="term" value="F:glycosyltransferase activity"/>
    <property type="evidence" value="ECO:0007669"/>
    <property type="project" value="UniProtKB-KW"/>
</dbReference>
<dbReference type="AlphaFoldDB" id="A0ABD5E9Z9"/>
<dbReference type="PANTHER" id="PTHR43685:SF2">
    <property type="entry name" value="GLYCOSYLTRANSFERASE 2-LIKE DOMAIN-CONTAINING PROTEIN"/>
    <property type="match status" value="1"/>
</dbReference>
<feature type="domain" description="Glycosyltransferase 2-like" evidence="1">
    <location>
        <begin position="8"/>
        <end position="172"/>
    </location>
</feature>
<keyword evidence="2" id="KW-0808">Transferase</keyword>
<evidence type="ECO:0000259" key="1">
    <source>
        <dbReference type="Pfam" id="PF00535"/>
    </source>
</evidence>
<dbReference type="Gene3D" id="3.90.550.10">
    <property type="entry name" value="Spore Coat Polysaccharide Biosynthesis Protein SpsA, Chain A"/>
    <property type="match status" value="1"/>
</dbReference>
<dbReference type="EMBL" id="JAVRER010000028">
    <property type="protein sequence ID" value="MDT0417478.1"/>
    <property type="molecule type" value="Genomic_DNA"/>
</dbReference>
<evidence type="ECO:0000313" key="2">
    <source>
        <dbReference type="EMBL" id="MDT0417478.1"/>
    </source>
</evidence>
<dbReference type="InterPro" id="IPR029044">
    <property type="entry name" value="Nucleotide-diphossugar_trans"/>
</dbReference>
<gene>
    <name evidence="2" type="ORF">RM574_18490</name>
</gene>
<dbReference type="Pfam" id="PF00535">
    <property type="entry name" value="Glycos_transf_2"/>
    <property type="match status" value="1"/>
</dbReference>
<keyword evidence="2" id="KW-0328">Glycosyltransferase</keyword>
<dbReference type="EC" id="2.4.-.-" evidence="2"/>
<comment type="caution">
    <text evidence="2">The sequence shown here is derived from an EMBL/GenBank/DDBJ whole genome shotgun (WGS) entry which is preliminary data.</text>
</comment>
<evidence type="ECO:0000313" key="3">
    <source>
        <dbReference type="Proteomes" id="UP001183607"/>
    </source>
</evidence>
<name>A0ABD5E9Z9_9ACTN</name>
<sequence length="529" mass="58247">MTGTDGVTVVVIGYNDAAHLTDAVNSACEQGECVREVIAVDDCSTDDSPRLLDRLAAREPRLRVVRRTANSGGCGTPRNEGLERATSPYVLFLDSDDVLPPGAVRALLRAARAHDADVAGGLCVRRELPGGRELPWQRRLYERERTVDEPSALPRIAADTLCVNKLYRTDFLRAHAIRFPPGRYLYEDFVFTARVLAARPRMALVPDRVYVWHVRREGRRRSLSLDRDGVENWRARVRAHRQAVAELSGQPRLVRAARAGFLDRGLRMYVRELPRHDPSYQRAWWDLTRAYLTAFSPADVAAAVAPARTAAAVVRGAPAPRDLGRLRDLVSKPSRLLPPYARDAAGAPVWAADLPGVSLARLEHTPMDRLPLAVDAILKPSARGSRLRLRLHELYGRVAEASPVAVQAALVHRDTGRIVQRRSASLAPGPTPGTWTASLRLHLTELEAGTWDVWLMLAFADGTTRTTRPRALPSSGRLRRSAIPSRRHGLVLVHPYATHSAALALRVAPGARGMGDVVRRKVGKWVGAG</sequence>
<dbReference type="Proteomes" id="UP001183607">
    <property type="component" value="Unassembled WGS sequence"/>
</dbReference>
<reference evidence="3" key="1">
    <citation type="submission" date="2023-07" db="EMBL/GenBank/DDBJ databases">
        <title>30 novel species of actinomycetes from the DSMZ collection.</title>
        <authorList>
            <person name="Nouioui I."/>
        </authorList>
    </citation>
    <scope>NUCLEOTIDE SEQUENCE [LARGE SCALE GENOMIC DNA]</scope>
    <source>
        <strain evidence="3">DSM 41982</strain>
    </source>
</reference>
<proteinExistence type="predicted"/>
<protein>
    <submittedName>
        <fullName evidence="2">Glycosyltransferase family 2 protein</fullName>
        <ecNumber evidence="2">2.4.-.-</ecNumber>
    </submittedName>
</protein>
<dbReference type="PANTHER" id="PTHR43685">
    <property type="entry name" value="GLYCOSYLTRANSFERASE"/>
    <property type="match status" value="1"/>
</dbReference>
<dbReference type="RefSeq" id="WP_095682268.1">
    <property type="nucleotide sequence ID" value="NZ_JAVRER010000028.1"/>
</dbReference>
<accession>A0ABD5E9Z9</accession>
<dbReference type="InterPro" id="IPR050834">
    <property type="entry name" value="Glycosyltransf_2"/>
</dbReference>